<dbReference type="AlphaFoldDB" id="A0A815LWN2"/>
<dbReference type="EMBL" id="CAJNOQ010017842">
    <property type="protein sequence ID" value="CAF1409738.1"/>
    <property type="molecule type" value="Genomic_DNA"/>
</dbReference>
<dbReference type="Proteomes" id="UP000663829">
    <property type="component" value="Unassembled WGS sequence"/>
</dbReference>
<proteinExistence type="predicted"/>
<protein>
    <submittedName>
        <fullName evidence="1">Uncharacterized protein</fullName>
    </submittedName>
</protein>
<sequence length="209" mass="24170">ILFNNIILSVSEILDYYLRHTGLMSKNYQDEQTNDEDAKAYNEEDNNNYSTSTDSPAPYSQSYVHFDLYVQGVCGDGPGQSKITQIVAHNGYYACRVCELQGIYSARDKLCTYSWSLFVHTNPRFRTRARFGLCLKKVERLFNMGNTDINVYGIKGISPLNQLIFLPTQSIYDYFHLCFVKLGYIDVVIIFIFDMAELCAEFKFQLFYC</sequence>
<gene>
    <name evidence="1" type="ORF">GPM918_LOCUS33467</name>
</gene>
<evidence type="ECO:0000313" key="2">
    <source>
        <dbReference type="Proteomes" id="UP000663829"/>
    </source>
</evidence>
<keyword evidence="2" id="KW-1185">Reference proteome</keyword>
<feature type="non-terminal residue" evidence="1">
    <location>
        <position position="1"/>
    </location>
</feature>
<organism evidence="1 2">
    <name type="scientific">Didymodactylos carnosus</name>
    <dbReference type="NCBI Taxonomy" id="1234261"/>
    <lineage>
        <taxon>Eukaryota</taxon>
        <taxon>Metazoa</taxon>
        <taxon>Spiralia</taxon>
        <taxon>Gnathifera</taxon>
        <taxon>Rotifera</taxon>
        <taxon>Eurotatoria</taxon>
        <taxon>Bdelloidea</taxon>
        <taxon>Philodinida</taxon>
        <taxon>Philodinidae</taxon>
        <taxon>Didymodactylos</taxon>
    </lineage>
</organism>
<evidence type="ECO:0000313" key="1">
    <source>
        <dbReference type="EMBL" id="CAF1409738.1"/>
    </source>
</evidence>
<comment type="caution">
    <text evidence="1">The sequence shown here is derived from an EMBL/GenBank/DDBJ whole genome shotgun (WGS) entry which is preliminary data.</text>
</comment>
<name>A0A815LWN2_9BILA</name>
<accession>A0A815LWN2</accession>
<reference evidence="1" key="1">
    <citation type="submission" date="2021-02" db="EMBL/GenBank/DDBJ databases">
        <authorList>
            <person name="Nowell W R."/>
        </authorList>
    </citation>
    <scope>NUCLEOTIDE SEQUENCE</scope>
</reference>